<protein>
    <submittedName>
        <fullName evidence="3">Uncharacterized protein</fullName>
    </submittedName>
</protein>
<keyword evidence="4" id="KW-1185">Reference proteome</keyword>
<reference evidence="3 4" key="1">
    <citation type="submission" date="2019-10" db="EMBL/GenBank/DDBJ databases">
        <title>Streptomyces smaragdinus sp. nov. and Streptomyces fabii sp. nov., isolated from the gut of fungus growing-termite Macrotermes natalensis.</title>
        <authorList>
            <person name="Schwitalla J."/>
            <person name="Benndorf R."/>
            <person name="Martin K."/>
            <person name="De Beer W."/>
            <person name="Kaster A.-K."/>
            <person name="Vollmers J."/>
            <person name="Poulsen M."/>
            <person name="Beemelmanns C."/>
        </authorList>
    </citation>
    <scope>NUCLEOTIDE SEQUENCE [LARGE SCALE GENOMIC DNA]</scope>
    <source>
        <strain evidence="3 4">RB5</strain>
    </source>
</reference>
<feature type="compositionally biased region" description="Basic and acidic residues" evidence="1">
    <location>
        <begin position="103"/>
        <end position="117"/>
    </location>
</feature>
<sequence length="338" mass="35728">MGIEAEQLVLDYLSKVGDLAQQHALPSGDRMRLVTQLRARIDRVRSEEGATTAAAVRRILDRFGAPGDIVEAAVEDPASAVPDVAPEPPKPTGLTARLPRPRSGLERKVPRPRREAEVPTPPPATGASPPHLAGADELGPADPDWWRVDPGPFGSGGLTAPGGPMGDIVPGFTGGIEIPELLRQPRTDEAEKKDRPATPETETAAPEDEKEKPEKPTRAPALLPLLRTAGPLAVLAIAALLAGAILGEPLAVAAGLLLAYGSRSLSRNEAKWVALWLPATVGAGMLVWLYGRVAGKWGEPLKDDAFGTAVGDALPWAVRVAAVASALYLLWRARRRMS</sequence>
<keyword evidence="2" id="KW-1133">Transmembrane helix</keyword>
<accession>A0A7K0CHR0</accession>
<name>A0A7K0CHR0_9ACTN</name>
<dbReference type="RefSeq" id="WP_323377975.1">
    <property type="nucleotide sequence ID" value="NZ_WEGJ01000010.1"/>
</dbReference>
<feature type="transmembrane region" description="Helical" evidence="2">
    <location>
        <begin position="232"/>
        <end position="260"/>
    </location>
</feature>
<dbReference type="Proteomes" id="UP000466345">
    <property type="component" value="Unassembled WGS sequence"/>
</dbReference>
<feature type="region of interest" description="Disordered" evidence="1">
    <location>
        <begin position="181"/>
        <end position="217"/>
    </location>
</feature>
<dbReference type="EMBL" id="WEGJ01000010">
    <property type="protein sequence ID" value="MQY13021.1"/>
    <property type="molecule type" value="Genomic_DNA"/>
</dbReference>
<proteinExistence type="predicted"/>
<evidence type="ECO:0000256" key="1">
    <source>
        <dbReference type="SAM" id="MobiDB-lite"/>
    </source>
</evidence>
<feature type="region of interest" description="Disordered" evidence="1">
    <location>
        <begin position="76"/>
        <end position="147"/>
    </location>
</feature>
<feature type="transmembrane region" description="Helical" evidence="2">
    <location>
        <begin position="313"/>
        <end position="331"/>
    </location>
</feature>
<evidence type="ECO:0000256" key="2">
    <source>
        <dbReference type="SAM" id="Phobius"/>
    </source>
</evidence>
<evidence type="ECO:0000313" key="4">
    <source>
        <dbReference type="Proteomes" id="UP000466345"/>
    </source>
</evidence>
<dbReference type="AlphaFoldDB" id="A0A7K0CHR0"/>
<comment type="caution">
    <text evidence="3">The sequence shown here is derived from an EMBL/GenBank/DDBJ whole genome shotgun (WGS) entry which is preliminary data.</text>
</comment>
<keyword evidence="2" id="KW-0472">Membrane</keyword>
<feature type="transmembrane region" description="Helical" evidence="2">
    <location>
        <begin position="272"/>
        <end position="293"/>
    </location>
</feature>
<keyword evidence="2" id="KW-0812">Transmembrane</keyword>
<feature type="compositionally biased region" description="Basic and acidic residues" evidence="1">
    <location>
        <begin position="207"/>
        <end position="217"/>
    </location>
</feature>
<evidence type="ECO:0000313" key="3">
    <source>
        <dbReference type="EMBL" id="MQY13021.1"/>
    </source>
</evidence>
<gene>
    <name evidence="3" type="ORF">SRB5_31610</name>
</gene>
<organism evidence="3 4">
    <name type="scientific">Streptomyces smaragdinus</name>
    <dbReference type="NCBI Taxonomy" id="2585196"/>
    <lineage>
        <taxon>Bacteria</taxon>
        <taxon>Bacillati</taxon>
        <taxon>Actinomycetota</taxon>
        <taxon>Actinomycetes</taxon>
        <taxon>Kitasatosporales</taxon>
        <taxon>Streptomycetaceae</taxon>
        <taxon>Streptomyces</taxon>
    </lineage>
</organism>
<feature type="compositionally biased region" description="Basic and acidic residues" evidence="1">
    <location>
        <begin position="183"/>
        <end position="197"/>
    </location>
</feature>